<dbReference type="PROSITE" id="PS00737">
    <property type="entry name" value="THIOLASE_2"/>
    <property type="match status" value="1"/>
</dbReference>
<dbReference type="Gene3D" id="3.40.47.10">
    <property type="match status" value="1"/>
</dbReference>
<keyword evidence="3 6" id="KW-0808">Transferase</keyword>
<evidence type="ECO:0000313" key="10">
    <source>
        <dbReference type="Proteomes" id="UP001559623"/>
    </source>
</evidence>
<dbReference type="InterPro" id="IPR002155">
    <property type="entry name" value="Thiolase"/>
</dbReference>
<dbReference type="InterPro" id="IPR020616">
    <property type="entry name" value="Thiolase_N"/>
</dbReference>
<evidence type="ECO:0000256" key="1">
    <source>
        <dbReference type="ARBA" id="ARBA00010982"/>
    </source>
</evidence>
<evidence type="ECO:0000259" key="8">
    <source>
        <dbReference type="Pfam" id="PF02803"/>
    </source>
</evidence>
<dbReference type="EC" id="2.3.1.9" evidence="2"/>
<evidence type="ECO:0000256" key="3">
    <source>
        <dbReference type="ARBA" id="ARBA00022679"/>
    </source>
</evidence>
<evidence type="ECO:0000256" key="5">
    <source>
        <dbReference type="ARBA" id="ARBA00030755"/>
    </source>
</evidence>
<dbReference type="RefSeq" id="WP_368845778.1">
    <property type="nucleotide sequence ID" value="NZ_CP194411.1"/>
</dbReference>
<keyword evidence="4 6" id="KW-0012">Acyltransferase</keyword>
<evidence type="ECO:0000313" key="9">
    <source>
        <dbReference type="EMBL" id="MEX5284040.1"/>
    </source>
</evidence>
<dbReference type="NCBIfam" id="TIGR01930">
    <property type="entry name" value="AcCoA-C-Actrans"/>
    <property type="match status" value="1"/>
</dbReference>
<dbReference type="InterPro" id="IPR020613">
    <property type="entry name" value="Thiolase_CS"/>
</dbReference>
<comment type="similarity">
    <text evidence="1 6">Belongs to the thiolase-like superfamily. Thiolase family.</text>
</comment>
<dbReference type="Pfam" id="PF02803">
    <property type="entry name" value="Thiolase_C"/>
    <property type="match status" value="1"/>
</dbReference>
<name>A0ABV3X1H5_9FIRM</name>
<dbReference type="EMBL" id="JARVLH010000001">
    <property type="protein sequence ID" value="MEX5284040.1"/>
    <property type="molecule type" value="Genomic_DNA"/>
</dbReference>
<dbReference type="Pfam" id="PF00108">
    <property type="entry name" value="Thiolase_N"/>
    <property type="match status" value="1"/>
</dbReference>
<dbReference type="InterPro" id="IPR020617">
    <property type="entry name" value="Thiolase_C"/>
</dbReference>
<reference evidence="9 10" key="1">
    <citation type="submission" date="2023-04" db="EMBL/GenBank/DDBJ databases">
        <title>Genome Sequence of Selenomonas sputigena ATCC 33150.</title>
        <authorList>
            <person name="Miller D.P."/>
            <person name="Anvari S."/>
            <person name="Polson S.W."/>
            <person name="Macdonald M."/>
            <person name="Mcdowell J.V."/>
        </authorList>
    </citation>
    <scope>NUCLEOTIDE SEQUENCE [LARGE SCALE GENOMIC DNA]</scope>
    <source>
        <strain evidence="9 10">ATCC 33150</strain>
    </source>
</reference>
<dbReference type="PIRSF" id="PIRSF000429">
    <property type="entry name" value="Ac-CoA_Ac_transf"/>
    <property type="match status" value="1"/>
</dbReference>
<evidence type="ECO:0000256" key="4">
    <source>
        <dbReference type="ARBA" id="ARBA00023315"/>
    </source>
</evidence>
<protein>
    <recommendedName>
        <fullName evidence="2">acetyl-CoA C-acetyltransferase</fullName>
        <ecNumber evidence="2">2.3.1.9</ecNumber>
    </recommendedName>
    <alternativeName>
        <fullName evidence="5">Acetoacetyl-CoA thiolase</fullName>
    </alternativeName>
</protein>
<organism evidence="9 10">
    <name type="scientific">Selenomonas sputigena</name>
    <dbReference type="NCBI Taxonomy" id="69823"/>
    <lineage>
        <taxon>Bacteria</taxon>
        <taxon>Bacillati</taxon>
        <taxon>Bacillota</taxon>
        <taxon>Negativicutes</taxon>
        <taxon>Selenomonadales</taxon>
        <taxon>Selenomonadaceae</taxon>
        <taxon>Selenomonas</taxon>
    </lineage>
</organism>
<gene>
    <name evidence="9" type="ORF">QCO44_00045</name>
</gene>
<feature type="domain" description="Thiolase N-terminal" evidence="7">
    <location>
        <begin position="4"/>
        <end position="247"/>
    </location>
</feature>
<dbReference type="Proteomes" id="UP001559623">
    <property type="component" value="Unassembled WGS sequence"/>
</dbReference>
<dbReference type="PANTHER" id="PTHR18919">
    <property type="entry name" value="ACETYL-COA C-ACYLTRANSFERASE"/>
    <property type="match status" value="1"/>
</dbReference>
<evidence type="ECO:0000259" key="7">
    <source>
        <dbReference type="Pfam" id="PF00108"/>
    </source>
</evidence>
<dbReference type="CDD" id="cd00751">
    <property type="entry name" value="thiolase"/>
    <property type="match status" value="1"/>
</dbReference>
<dbReference type="InterPro" id="IPR016039">
    <property type="entry name" value="Thiolase-like"/>
</dbReference>
<evidence type="ECO:0000256" key="2">
    <source>
        <dbReference type="ARBA" id="ARBA00012705"/>
    </source>
</evidence>
<proteinExistence type="inferred from homology"/>
<dbReference type="SUPFAM" id="SSF53901">
    <property type="entry name" value="Thiolase-like"/>
    <property type="match status" value="2"/>
</dbReference>
<keyword evidence="10" id="KW-1185">Reference proteome</keyword>
<evidence type="ECO:0000256" key="6">
    <source>
        <dbReference type="RuleBase" id="RU003557"/>
    </source>
</evidence>
<dbReference type="GO" id="GO:0016746">
    <property type="term" value="F:acyltransferase activity"/>
    <property type="evidence" value="ECO:0007669"/>
    <property type="project" value="UniProtKB-KW"/>
</dbReference>
<accession>A0ABV3X1H5</accession>
<comment type="caution">
    <text evidence="9">The sequence shown here is derived from an EMBL/GenBank/DDBJ whole genome shotgun (WGS) entry which is preliminary data.</text>
</comment>
<sequence>MKNVYVLGGLRTPLVKHGGRFRRLPPEVFAAELLRALLRQYGAEPDAFFCGNAVGTGGNIARLAALLAGMGEDVPAVTLDMQCASAAAAVDFAFSRIASGQGHFYIAGGMESRSLQPVRRYAEEDARRSLLPHGEYMTAQFSPQETAGDAMLQGAERTAQEIGATRDELEAWALKSHARAAAARREGRLAGVVLPIEGWDSDDGIRESMNAAFLRRLPPLLGEGGLTTAGTACKTNDGAALVSLCSEAYLAKTGQKPAARIAAVEMAGGDPLRSPYGAMRAADALLARLGLSYEDMAAIEFNEAFAVIDVLFARRFPALLGRYNMFGGALAYGHPYGASGAVLLLHLMEAVKAQGGGYGLMAIAGAGGVGEAILLEA</sequence>
<dbReference type="PANTHER" id="PTHR18919:SF107">
    <property type="entry name" value="ACETYL-COA ACETYLTRANSFERASE, CYTOSOLIC"/>
    <property type="match status" value="1"/>
</dbReference>
<feature type="domain" description="Thiolase C-terminal" evidence="8">
    <location>
        <begin position="256"/>
        <end position="376"/>
    </location>
</feature>